<evidence type="ECO:0000313" key="3">
    <source>
        <dbReference type="EMBL" id="MBP1856085.1"/>
    </source>
</evidence>
<dbReference type="InterPro" id="IPR010499">
    <property type="entry name" value="AraC_E-bd"/>
</dbReference>
<dbReference type="PANTHER" id="PTHR30204">
    <property type="entry name" value="REDOX-CYCLING DRUG-SENSING TRANSCRIPTIONAL ACTIVATOR SOXR"/>
    <property type="match status" value="1"/>
</dbReference>
<dbReference type="InterPro" id="IPR011256">
    <property type="entry name" value="Reg_factor_effector_dom_sf"/>
</dbReference>
<dbReference type="CDD" id="cd01107">
    <property type="entry name" value="HTH_BmrR"/>
    <property type="match status" value="1"/>
</dbReference>
<dbReference type="PROSITE" id="PS00552">
    <property type="entry name" value="HTH_MERR_1"/>
    <property type="match status" value="1"/>
</dbReference>
<dbReference type="Proteomes" id="UP000767291">
    <property type="component" value="Unassembled WGS sequence"/>
</dbReference>
<evidence type="ECO:0000313" key="4">
    <source>
        <dbReference type="Proteomes" id="UP000767291"/>
    </source>
</evidence>
<dbReference type="EMBL" id="JAGGJX010000006">
    <property type="protein sequence ID" value="MBP1856085.1"/>
    <property type="molecule type" value="Genomic_DNA"/>
</dbReference>
<proteinExistence type="predicted"/>
<dbReference type="Pfam" id="PF06445">
    <property type="entry name" value="GyrI-like"/>
    <property type="match status" value="1"/>
</dbReference>
<keyword evidence="4" id="KW-1185">Reference proteome</keyword>
<dbReference type="InterPro" id="IPR047057">
    <property type="entry name" value="MerR_fam"/>
</dbReference>
<organism evidence="3 4">
    <name type="scientific">Metaclostridioides mangenotii</name>
    <dbReference type="NCBI Taxonomy" id="1540"/>
    <lineage>
        <taxon>Bacteria</taxon>
        <taxon>Bacillati</taxon>
        <taxon>Bacillota</taxon>
        <taxon>Clostridia</taxon>
        <taxon>Peptostreptococcales</taxon>
        <taxon>Peptostreptococcaceae</taxon>
        <taxon>Metaclostridioides</taxon>
    </lineage>
</organism>
<protein>
    <submittedName>
        <fullName evidence="3">DNA-binding transcriptional MerR regulator</fullName>
    </submittedName>
</protein>
<evidence type="ECO:0000259" key="2">
    <source>
        <dbReference type="PROSITE" id="PS50937"/>
    </source>
</evidence>
<dbReference type="Pfam" id="PF13411">
    <property type="entry name" value="MerR_1"/>
    <property type="match status" value="1"/>
</dbReference>
<dbReference type="SUPFAM" id="SSF55136">
    <property type="entry name" value="Probable bacterial effector-binding domain"/>
    <property type="match status" value="1"/>
</dbReference>
<gene>
    <name evidence="3" type="ORF">J2Z43_002487</name>
</gene>
<keyword evidence="1 3" id="KW-0238">DNA-binding</keyword>
<accession>A0ABS4EDR7</accession>
<dbReference type="InterPro" id="IPR009061">
    <property type="entry name" value="DNA-bd_dom_put_sf"/>
</dbReference>
<name>A0ABS4EDR7_9FIRM</name>
<reference evidence="3 4" key="1">
    <citation type="submission" date="2021-03" db="EMBL/GenBank/DDBJ databases">
        <title>Genomic Encyclopedia of Type Strains, Phase IV (KMG-IV): sequencing the most valuable type-strain genomes for metagenomic binning, comparative biology and taxonomic classification.</title>
        <authorList>
            <person name="Goeker M."/>
        </authorList>
    </citation>
    <scope>NUCLEOTIDE SEQUENCE [LARGE SCALE GENOMIC DNA]</scope>
    <source>
        <strain evidence="3 4">DSM 1289</strain>
    </source>
</reference>
<dbReference type="GO" id="GO:0003677">
    <property type="term" value="F:DNA binding"/>
    <property type="evidence" value="ECO:0007669"/>
    <property type="project" value="UniProtKB-KW"/>
</dbReference>
<dbReference type="RefSeq" id="WP_209457438.1">
    <property type="nucleotide sequence ID" value="NZ_BAAACS010000016.1"/>
</dbReference>
<feature type="domain" description="HTH merR-type" evidence="2">
    <location>
        <begin position="1"/>
        <end position="71"/>
    </location>
</feature>
<dbReference type="SUPFAM" id="SSF46955">
    <property type="entry name" value="Putative DNA-binding domain"/>
    <property type="match status" value="1"/>
</dbReference>
<dbReference type="SMART" id="SM00871">
    <property type="entry name" value="AraC_E_bind"/>
    <property type="match status" value="1"/>
</dbReference>
<sequence>MFKIGEFSKLTQVSIRMLRYYDEMDVFKPLIVDKSTGYRMYSVDQIPILQKIILLRDMKFSISEIKTALDNWDQKNIIEKLSHKKQEIQLEIYKEQVRINMIDKAVDNILNNTLSVNYNVVFKEIPSYYMISLREIIPNYFSEGMLWKKLYQFIEREGIEVSSKQEHCISIYHDECYKDEGVDVEIGVVAKKRGVNQGNIVYRDTEAVDFMACSMVYGAYKNIAPAYQSFAYWLSQNKDYKMMGKSRQICHKGPHNETNIDKFLTEIQIPVKKLDLFSK</sequence>
<dbReference type="SMART" id="SM00422">
    <property type="entry name" value="HTH_MERR"/>
    <property type="match status" value="1"/>
</dbReference>
<dbReference type="Gene3D" id="3.20.80.10">
    <property type="entry name" value="Regulatory factor, effector binding domain"/>
    <property type="match status" value="1"/>
</dbReference>
<comment type="caution">
    <text evidence="3">The sequence shown here is derived from an EMBL/GenBank/DDBJ whole genome shotgun (WGS) entry which is preliminary data.</text>
</comment>
<dbReference type="InterPro" id="IPR029442">
    <property type="entry name" value="GyrI-like"/>
</dbReference>
<evidence type="ECO:0000256" key="1">
    <source>
        <dbReference type="ARBA" id="ARBA00023125"/>
    </source>
</evidence>
<dbReference type="PROSITE" id="PS50937">
    <property type="entry name" value="HTH_MERR_2"/>
    <property type="match status" value="1"/>
</dbReference>
<dbReference type="InterPro" id="IPR000551">
    <property type="entry name" value="MerR-type_HTH_dom"/>
</dbReference>
<dbReference type="PANTHER" id="PTHR30204:SF97">
    <property type="entry name" value="MERR FAMILY REGULATORY PROTEIN"/>
    <property type="match status" value="1"/>
</dbReference>
<dbReference type="Gene3D" id="1.10.1660.10">
    <property type="match status" value="1"/>
</dbReference>